<protein>
    <submittedName>
        <fullName evidence="2">Putative membrane protein</fullName>
    </submittedName>
</protein>
<proteinExistence type="predicted"/>
<keyword evidence="1" id="KW-0812">Transmembrane</keyword>
<dbReference type="AlphaFoldDB" id="A0A2T6C1C2"/>
<reference evidence="2 3" key="1">
    <citation type="submission" date="2018-04" db="EMBL/GenBank/DDBJ databases">
        <title>Genomic Encyclopedia of Archaeal and Bacterial Type Strains, Phase II (KMG-II): from individual species to whole genera.</title>
        <authorList>
            <person name="Goeker M."/>
        </authorList>
    </citation>
    <scope>NUCLEOTIDE SEQUENCE [LARGE SCALE GENOMIC DNA]</scope>
    <source>
        <strain evidence="2 3">DSM 25731</strain>
    </source>
</reference>
<dbReference type="RefSeq" id="WP_108114329.1">
    <property type="nucleotide sequence ID" value="NZ_QBKT01000003.1"/>
</dbReference>
<feature type="transmembrane region" description="Helical" evidence="1">
    <location>
        <begin position="143"/>
        <end position="164"/>
    </location>
</feature>
<organism evidence="2 3">
    <name type="scientific">Kordia periserrulae</name>
    <dbReference type="NCBI Taxonomy" id="701523"/>
    <lineage>
        <taxon>Bacteria</taxon>
        <taxon>Pseudomonadati</taxon>
        <taxon>Bacteroidota</taxon>
        <taxon>Flavobacteriia</taxon>
        <taxon>Flavobacteriales</taxon>
        <taxon>Flavobacteriaceae</taxon>
        <taxon>Kordia</taxon>
    </lineage>
</organism>
<gene>
    <name evidence="2" type="ORF">C8N46_103209</name>
</gene>
<sequence length="170" mass="18912">MDISIKLLIIMIAVLLTGLSAGLCFTWTNAVTPGIGRLDNVSYLQAFQAMNRAIINPTFMVVFFGAFIAQLVSVILWKNASSTIILLLIAATLLYFFGLVIVTIFGNVPLNELLDQTNIANASAEELQQLRNQFEVRWNRFHFIRTITSTLSFGSLLIALIHIAKYQTNS</sequence>
<evidence type="ECO:0000313" key="2">
    <source>
        <dbReference type="EMBL" id="PTX62111.1"/>
    </source>
</evidence>
<keyword evidence="1" id="KW-1133">Transmembrane helix</keyword>
<feature type="transmembrane region" description="Helical" evidence="1">
    <location>
        <begin position="54"/>
        <end position="77"/>
    </location>
</feature>
<dbReference type="Proteomes" id="UP000244090">
    <property type="component" value="Unassembled WGS sequence"/>
</dbReference>
<comment type="caution">
    <text evidence="2">The sequence shown here is derived from an EMBL/GenBank/DDBJ whole genome shotgun (WGS) entry which is preliminary data.</text>
</comment>
<evidence type="ECO:0000256" key="1">
    <source>
        <dbReference type="SAM" id="Phobius"/>
    </source>
</evidence>
<dbReference type="EMBL" id="QBKT01000003">
    <property type="protein sequence ID" value="PTX62111.1"/>
    <property type="molecule type" value="Genomic_DNA"/>
</dbReference>
<dbReference type="Pfam" id="PF08592">
    <property type="entry name" value="Anthrone_oxy"/>
    <property type="match status" value="1"/>
</dbReference>
<accession>A0A2T6C1C2</accession>
<keyword evidence="1" id="KW-0472">Membrane</keyword>
<dbReference type="OrthoDB" id="772592at2"/>
<dbReference type="InterPro" id="IPR013901">
    <property type="entry name" value="Anthrone_oxy"/>
</dbReference>
<evidence type="ECO:0000313" key="3">
    <source>
        <dbReference type="Proteomes" id="UP000244090"/>
    </source>
</evidence>
<name>A0A2T6C1C2_9FLAO</name>
<feature type="transmembrane region" description="Helical" evidence="1">
    <location>
        <begin position="84"/>
        <end position="105"/>
    </location>
</feature>
<keyword evidence="3" id="KW-1185">Reference proteome</keyword>